<comment type="caution">
    <text evidence="2">The sequence shown here is derived from an EMBL/GenBank/DDBJ whole genome shotgun (WGS) entry which is preliminary data.</text>
</comment>
<name>A0A3M0KQ26_HIRRU</name>
<evidence type="ECO:0000313" key="2">
    <source>
        <dbReference type="EMBL" id="RMC15392.1"/>
    </source>
</evidence>
<feature type="compositionally biased region" description="Basic and acidic residues" evidence="1">
    <location>
        <begin position="98"/>
        <end position="107"/>
    </location>
</feature>
<reference evidence="2 3" key="1">
    <citation type="submission" date="2018-07" db="EMBL/GenBank/DDBJ databases">
        <title>A high quality draft genome assembly of the barn swallow (H. rustica rustica).</title>
        <authorList>
            <person name="Formenti G."/>
            <person name="Chiara M."/>
            <person name="Poveda L."/>
            <person name="Francoijs K.-J."/>
            <person name="Bonisoli-Alquati A."/>
            <person name="Canova L."/>
            <person name="Gianfranceschi L."/>
            <person name="Horner D.S."/>
            <person name="Saino N."/>
        </authorList>
    </citation>
    <scope>NUCLEOTIDE SEQUENCE [LARGE SCALE GENOMIC DNA]</scope>
    <source>
        <strain evidence="2">Chelidonia</strain>
        <tissue evidence="2">Blood</tissue>
    </source>
</reference>
<accession>A0A3M0KQ26</accession>
<sequence>MPGVLCPVLVSPVHEGYFHTMYLGIRSRQSGENDRWRFYWKMVYEYADKSVSPAFALSTAALPGTGVYQTMGNASPGEAREVGQGFEESDVPGSSSARGRDLELEDL</sequence>
<gene>
    <name evidence="2" type="ORF">DUI87_07583</name>
</gene>
<evidence type="ECO:0000313" key="3">
    <source>
        <dbReference type="Proteomes" id="UP000269221"/>
    </source>
</evidence>
<protein>
    <submittedName>
        <fullName evidence="2">Uncharacterized protein</fullName>
    </submittedName>
</protein>
<dbReference type="EMBL" id="QRBI01000104">
    <property type="protein sequence ID" value="RMC15392.1"/>
    <property type="molecule type" value="Genomic_DNA"/>
</dbReference>
<dbReference type="AlphaFoldDB" id="A0A3M0KQ26"/>
<dbReference type="OrthoDB" id="6356248at2759"/>
<proteinExistence type="predicted"/>
<organism evidence="2 3">
    <name type="scientific">Hirundo rustica rustica</name>
    <dbReference type="NCBI Taxonomy" id="333673"/>
    <lineage>
        <taxon>Eukaryota</taxon>
        <taxon>Metazoa</taxon>
        <taxon>Chordata</taxon>
        <taxon>Craniata</taxon>
        <taxon>Vertebrata</taxon>
        <taxon>Euteleostomi</taxon>
        <taxon>Archelosauria</taxon>
        <taxon>Archosauria</taxon>
        <taxon>Dinosauria</taxon>
        <taxon>Saurischia</taxon>
        <taxon>Theropoda</taxon>
        <taxon>Coelurosauria</taxon>
        <taxon>Aves</taxon>
        <taxon>Neognathae</taxon>
        <taxon>Neoaves</taxon>
        <taxon>Telluraves</taxon>
        <taxon>Australaves</taxon>
        <taxon>Passeriformes</taxon>
        <taxon>Sylvioidea</taxon>
        <taxon>Hirundinidae</taxon>
        <taxon>Hirundo</taxon>
    </lineage>
</organism>
<feature type="region of interest" description="Disordered" evidence="1">
    <location>
        <begin position="72"/>
        <end position="107"/>
    </location>
</feature>
<evidence type="ECO:0000256" key="1">
    <source>
        <dbReference type="SAM" id="MobiDB-lite"/>
    </source>
</evidence>
<dbReference type="Proteomes" id="UP000269221">
    <property type="component" value="Unassembled WGS sequence"/>
</dbReference>
<keyword evidence="3" id="KW-1185">Reference proteome</keyword>